<dbReference type="PANTHER" id="PTHR37398:SF3">
    <property type="entry name" value="GLYCOSIDE HYDROLASE FAMILY 5 DOMAIN-CONTAINING PROTEIN"/>
    <property type="match status" value="1"/>
</dbReference>
<sequence length="370" mass="41455">MKIACVLLLVALMVHESSQRLTVSGKTFRLNNQQVFLSGGNLPWINYARDFGNHQWSKVKPKIEEQIRLLHQAGGNTMRLWVHIQAESSPKFSSSGFVTAPDNDGTLLNDIKDLLDTALKYDVLIIPCLWNGAVNQDNAHRLEGLVTNQQKLQSYIDKALKPMVAKVKGHKALGAWEIINEPEGLMIPGVKDNTKCYDTVATQNDGMGWAAHKYKYKDMLRFINWQAAAVKAVDPGALVTMGVWNPKSNTDHFGKVNHYSDACLRLAGGKHAGVLDFYQFHSYSWQNKWDNVSPFVNSASAYGLNKPIVVGEFWEKESAGMNMNELFSYAYNHGYAGAWSWDLMTYGPSQRAGMTHIKNLSNHGKVHIDL</sequence>
<name>A0ABM0JRQ0_APLCA</name>
<keyword evidence="2" id="KW-1185">Reference proteome</keyword>
<reference evidence="3" key="1">
    <citation type="submission" date="2025-08" db="UniProtKB">
        <authorList>
            <consortium name="RefSeq"/>
        </authorList>
    </citation>
    <scope>IDENTIFICATION</scope>
</reference>
<dbReference type="Gene3D" id="3.20.20.80">
    <property type="entry name" value="Glycosidases"/>
    <property type="match status" value="1"/>
</dbReference>
<organism evidence="2 3">
    <name type="scientific">Aplysia californica</name>
    <name type="common">California sea hare</name>
    <dbReference type="NCBI Taxonomy" id="6500"/>
    <lineage>
        <taxon>Eukaryota</taxon>
        <taxon>Metazoa</taxon>
        <taxon>Spiralia</taxon>
        <taxon>Lophotrochozoa</taxon>
        <taxon>Mollusca</taxon>
        <taxon>Gastropoda</taxon>
        <taxon>Heterobranchia</taxon>
        <taxon>Euthyneura</taxon>
        <taxon>Tectipleura</taxon>
        <taxon>Aplysiida</taxon>
        <taxon>Aplysioidea</taxon>
        <taxon>Aplysiidae</taxon>
        <taxon>Aplysia</taxon>
    </lineage>
</organism>
<dbReference type="SUPFAM" id="SSF51445">
    <property type="entry name" value="(Trans)glycosidases"/>
    <property type="match status" value="1"/>
</dbReference>
<evidence type="ECO:0000313" key="2">
    <source>
        <dbReference type="Proteomes" id="UP000694888"/>
    </source>
</evidence>
<accession>A0ABM0JRQ0</accession>
<keyword evidence="1" id="KW-0732">Signal</keyword>
<feature type="signal peptide" evidence="1">
    <location>
        <begin position="1"/>
        <end position="19"/>
    </location>
</feature>
<dbReference type="Proteomes" id="UP000694888">
    <property type="component" value="Unplaced"/>
</dbReference>
<dbReference type="InterPro" id="IPR017853">
    <property type="entry name" value="GH"/>
</dbReference>
<evidence type="ECO:0000313" key="3">
    <source>
        <dbReference type="RefSeq" id="XP_005100017.1"/>
    </source>
</evidence>
<dbReference type="GeneID" id="101857411"/>
<proteinExistence type="predicted"/>
<dbReference type="PANTHER" id="PTHR37398">
    <property type="entry name" value="ENDO-BETA-1,4-MANNANASE"/>
    <property type="match status" value="1"/>
</dbReference>
<gene>
    <name evidence="3" type="primary">LOC101857411</name>
</gene>
<evidence type="ECO:0000256" key="1">
    <source>
        <dbReference type="SAM" id="SignalP"/>
    </source>
</evidence>
<feature type="chain" id="PRO_5046529153" evidence="1">
    <location>
        <begin position="20"/>
        <end position="370"/>
    </location>
</feature>
<protein>
    <submittedName>
        <fullName evidence="3">Mannan endo-1,4-beta-mannosidase</fullName>
    </submittedName>
</protein>
<dbReference type="RefSeq" id="XP_005100017.1">
    <property type="nucleotide sequence ID" value="XM_005099960.3"/>
</dbReference>